<protein>
    <recommendedName>
        <fullName evidence="5">Thiamine diphosphokinase</fullName>
        <ecNumber evidence="5">2.7.6.2</ecNumber>
    </recommendedName>
</protein>
<dbReference type="GO" id="GO:0005524">
    <property type="term" value="F:ATP binding"/>
    <property type="evidence" value="ECO:0007669"/>
    <property type="project" value="UniProtKB-KW"/>
</dbReference>
<dbReference type="PANTHER" id="PTHR41299">
    <property type="entry name" value="THIAMINE PYROPHOSPHOKINASE"/>
    <property type="match status" value="1"/>
</dbReference>
<dbReference type="AlphaFoldDB" id="A0A8A7KEQ7"/>
<name>A0A8A7KEQ7_9FIRM</name>
<evidence type="ECO:0000313" key="8">
    <source>
        <dbReference type="Proteomes" id="UP000665020"/>
    </source>
</evidence>
<dbReference type="SMART" id="SM00983">
    <property type="entry name" value="TPK_B1_binding"/>
    <property type="match status" value="1"/>
</dbReference>
<dbReference type="PANTHER" id="PTHR41299:SF1">
    <property type="entry name" value="THIAMINE PYROPHOSPHOKINASE"/>
    <property type="match status" value="1"/>
</dbReference>
<organism evidence="7 8">
    <name type="scientific">Iocasia fonsfrigidae</name>
    <dbReference type="NCBI Taxonomy" id="2682810"/>
    <lineage>
        <taxon>Bacteria</taxon>
        <taxon>Bacillati</taxon>
        <taxon>Bacillota</taxon>
        <taxon>Clostridia</taxon>
        <taxon>Halanaerobiales</taxon>
        <taxon>Halanaerobiaceae</taxon>
        <taxon>Iocasia</taxon>
    </lineage>
</organism>
<evidence type="ECO:0000313" key="7">
    <source>
        <dbReference type="EMBL" id="QTL98158.1"/>
    </source>
</evidence>
<feature type="domain" description="Thiamin pyrophosphokinase thiamin-binding" evidence="6">
    <location>
        <begin position="127"/>
        <end position="209"/>
    </location>
</feature>
<dbReference type="CDD" id="cd07995">
    <property type="entry name" value="TPK"/>
    <property type="match status" value="1"/>
</dbReference>
<evidence type="ECO:0000256" key="1">
    <source>
        <dbReference type="ARBA" id="ARBA00022679"/>
    </source>
</evidence>
<evidence type="ECO:0000256" key="3">
    <source>
        <dbReference type="ARBA" id="ARBA00022777"/>
    </source>
</evidence>
<keyword evidence="1 7" id="KW-0808">Transferase</keyword>
<keyword evidence="8" id="KW-1185">Reference proteome</keyword>
<dbReference type="InterPro" id="IPR007371">
    <property type="entry name" value="TPK_catalytic"/>
</dbReference>
<dbReference type="EC" id="2.7.6.2" evidence="5"/>
<evidence type="ECO:0000259" key="6">
    <source>
        <dbReference type="SMART" id="SM00983"/>
    </source>
</evidence>
<dbReference type="Pfam" id="PF04263">
    <property type="entry name" value="TPK_catalytic"/>
    <property type="match status" value="1"/>
</dbReference>
<dbReference type="InterPro" id="IPR007373">
    <property type="entry name" value="Thiamin_PyroPKinase_B1-bd"/>
</dbReference>
<dbReference type="GO" id="GO:0030975">
    <property type="term" value="F:thiamine binding"/>
    <property type="evidence" value="ECO:0007669"/>
    <property type="project" value="InterPro"/>
</dbReference>
<proteinExistence type="predicted"/>
<dbReference type="Gene3D" id="3.40.50.10240">
    <property type="entry name" value="Thiamin pyrophosphokinase, catalytic domain"/>
    <property type="match status" value="1"/>
</dbReference>
<reference evidence="7" key="1">
    <citation type="submission" date="2019-12" db="EMBL/GenBank/DDBJ databases">
        <authorList>
            <person name="zhang j."/>
            <person name="sun C.M."/>
        </authorList>
    </citation>
    <scope>NUCLEOTIDE SEQUENCE</scope>
    <source>
        <strain evidence="7">NS-1</strain>
    </source>
</reference>
<keyword evidence="3" id="KW-0418">Kinase</keyword>
<accession>A0A8A7KEQ7</accession>
<dbReference type="Pfam" id="PF04265">
    <property type="entry name" value="TPK_B1_binding"/>
    <property type="match status" value="1"/>
</dbReference>
<dbReference type="EMBL" id="CP046640">
    <property type="protein sequence ID" value="QTL98158.1"/>
    <property type="molecule type" value="Genomic_DNA"/>
</dbReference>
<keyword evidence="4" id="KW-0067">ATP-binding</keyword>
<dbReference type="Proteomes" id="UP000665020">
    <property type="component" value="Chromosome"/>
</dbReference>
<dbReference type="InterPro" id="IPR053149">
    <property type="entry name" value="TPK"/>
</dbReference>
<dbReference type="InterPro" id="IPR036371">
    <property type="entry name" value="TPK_B1-bd_sf"/>
</dbReference>
<evidence type="ECO:0000256" key="2">
    <source>
        <dbReference type="ARBA" id="ARBA00022741"/>
    </source>
</evidence>
<dbReference type="SUPFAM" id="SSF63999">
    <property type="entry name" value="Thiamin pyrophosphokinase, catalytic domain"/>
    <property type="match status" value="1"/>
</dbReference>
<dbReference type="GO" id="GO:0009229">
    <property type="term" value="P:thiamine diphosphate biosynthetic process"/>
    <property type="evidence" value="ECO:0007669"/>
    <property type="project" value="InterPro"/>
</dbReference>
<evidence type="ECO:0000256" key="4">
    <source>
        <dbReference type="ARBA" id="ARBA00022840"/>
    </source>
</evidence>
<gene>
    <name evidence="7" type="ORF">GM661_09295</name>
</gene>
<dbReference type="NCBIfam" id="TIGR01378">
    <property type="entry name" value="thi_PPkinase"/>
    <property type="match status" value="1"/>
</dbReference>
<dbReference type="InterPro" id="IPR006282">
    <property type="entry name" value="Thi_PPkinase"/>
</dbReference>
<evidence type="ECO:0000256" key="5">
    <source>
        <dbReference type="NCBIfam" id="TIGR01378"/>
    </source>
</evidence>
<dbReference type="SUPFAM" id="SSF63862">
    <property type="entry name" value="Thiamin pyrophosphokinase, substrate-binding domain"/>
    <property type="match status" value="1"/>
</dbReference>
<keyword evidence="2" id="KW-0547">Nucleotide-binding</keyword>
<dbReference type="GO" id="GO:0004788">
    <property type="term" value="F:thiamine diphosphokinase activity"/>
    <property type="evidence" value="ECO:0007669"/>
    <property type="project" value="UniProtKB-UniRule"/>
</dbReference>
<sequence length="216" mass="24064">MRDSAVIVLNGKLIAGSNEYKKLIDFEDRIVIGVDGGSLLLEEIGFLPELIIGDLDSLTKYKIKEYKLKGIKIIEYPREKDETDGELAVDYCLSNHINDLIITASLGGRFDQQLANVFLLEYASKQGINAIIKEPGIEIGIVKGKKKFNDKKGMGLSLLPLSRQVTDVDISGCKYKLDKARLIRYKTRGISNLIESESASVRIKNGVLVYILRNNT</sequence>
<dbReference type="RefSeq" id="WP_125990224.1">
    <property type="nucleotide sequence ID" value="NZ_CP046640.1"/>
</dbReference>
<dbReference type="InterPro" id="IPR036759">
    <property type="entry name" value="TPK_catalytic_sf"/>
</dbReference>
<dbReference type="GO" id="GO:0016301">
    <property type="term" value="F:kinase activity"/>
    <property type="evidence" value="ECO:0007669"/>
    <property type="project" value="UniProtKB-KW"/>
</dbReference>
<dbReference type="GO" id="GO:0006772">
    <property type="term" value="P:thiamine metabolic process"/>
    <property type="evidence" value="ECO:0007669"/>
    <property type="project" value="UniProtKB-UniRule"/>
</dbReference>
<dbReference type="KEGG" id="ifn:GM661_09295"/>